<evidence type="ECO:0000313" key="2">
    <source>
        <dbReference type="EMBL" id="CAE7040067.1"/>
    </source>
</evidence>
<evidence type="ECO:0000313" key="3">
    <source>
        <dbReference type="Proteomes" id="UP000604046"/>
    </source>
</evidence>
<evidence type="ECO:0000256" key="1">
    <source>
        <dbReference type="SAM" id="MobiDB-lite"/>
    </source>
</evidence>
<dbReference type="AlphaFoldDB" id="A0A812INS9"/>
<gene>
    <name evidence="2" type="ORF">SNAT2548_LOCUS4749</name>
</gene>
<proteinExistence type="predicted"/>
<sequence length="266" mass="29053">MESRIGQRLANLEAELLPAGSTGAGGVLARVGRLEEILEGAQGEVAAGLARRLENLEVLVFGVDGADGEGEPEEPENDIPETPAEPSAPPPKRAKVEPPQRGKGAAPAPGAWTPRGHEDLATYARRFGFNRDAVRTLHELPPHVLENVKHNFTPKPDTKDVSALFISFARSCHLKQTGMRLGGQFSQEAIMQDAIHEFAQRWNLNGDAVAWLQKLDLPQVLEEVVTTFAPNAGTNDVSGKLISFTKSVYQRRSGKPLQDPWQWRYG</sequence>
<name>A0A812INS9_9DINO</name>
<protein>
    <submittedName>
        <fullName evidence="2">Uncharacterized protein</fullName>
    </submittedName>
</protein>
<dbReference type="OrthoDB" id="437898at2759"/>
<reference evidence="2" key="1">
    <citation type="submission" date="2021-02" db="EMBL/GenBank/DDBJ databases">
        <authorList>
            <person name="Dougan E. K."/>
            <person name="Rhodes N."/>
            <person name="Thang M."/>
            <person name="Chan C."/>
        </authorList>
    </citation>
    <scope>NUCLEOTIDE SEQUENCE</scope>
</reference>
<accession>A0A812INS9</accession>
<keyword evidence="3" id="KW-1185">Reference proteome</keyword>
<comment type="caution">
    <text evidence="2">The sequence shown here is derived from an EMBL/GenBank/DDBJ whole genome shotgun (WGS) entry which is preliminary data.</text>
</comment>
<feature type="compositionally biased region" description="Acidic residues" evidence="1">
    <location>
        <begin position="66"/>
        <end position="79"/>
    </location>
</feature>
<dbReference type="EMBL" id="CAJNDS010000294">
    <property type="protein sequence ID" value="CAE7040067.1"/>
    <property type="molecule type" value="Genomic_DNA"/>
</dbReference>
<feature type="region of interest" description="Disordered" evidence="1">
    <location>
        <begin position="64"/>
        <end position="116"/>
    </location>
</feature>
<dbReference type="Proteomes" id="UP000604046">
    <property type="component" value="Unassembled WGS sequence"/>
</dbReference>
<organism evidence="2 3">
    <name type="scientific">Symbiodinium natans</name>
    <dbReference type="NCBI Taxonomy" id="878477"/>
    <lineage>
        <taxon>Eukaryota</taxon>
        <taxon>Sar</taxon>
        <taxon>Alveolata</taxon>
        <taxon>Dinophyceae</taxon>
        <taxon>Suessiales</taxon>
        <taxon>Symbiodiniaceae</taxon>
        <taxon>Symbiodinium</taxon>
    </lineage>
</organism>